<keyword evidence="12" id="KW-1185">Reference proteome</keyword>
<dbReference type="InterPro" id="IPR040498">
    <property type="entry name" value="PriA_CRR"/>
</dbReference>
<dbReference type="PROSITE" id="PS51194">
    <property type="entry name" value="HELICASE_CTER"/>
    <property type="match status" value="1"/>
</dbReference>
<keyword evidence="4 8" id="KW-0547">Nucleotide-binding</keyword>
<keyword evidence="6 8" id="KW-0067">ATP-binding</keyword>
<comment type="catalytic activity">
    <reaction evidence="8">
        <text>ATP + H2O = ADP + phosphate + H(+)</text>
        <dbReference type="Rhea" id="RHEA:13065"/>
        <dbReference type="ChEBI" id="CHEBI:15377"/>
        <dbReference type="ChEBI" id="CHEBI:15378"/>
        <dbReference type="ChEBI" id="CHEBI:30616"/>
        <dbReference type="ChEBI" id="CHEBI:43474"/>
        <dbReference type="ChEBI" id="CHEBI:456216"/>
        <dbReference type="EC" id="5.6.2.4"/>
    </reaction>
</comment>
<dbReference type="CDD" id="cd18804">
    <property type="entry name" value="SF2_C_priA"/>
    <property type="match status" value="1"/>
</dbReference>
<dbReference type="InterPro" id="IPR014001">
    <property type="entry name" value="Helicase_ATP-bd"/>
</dbReference>
<feature type="domain" description="Helicase ATP-binding" evidence="9">
    <location>
        <begin position="286"/>
        <end position="452"/>
    </location>
</feature>
<protein>
    <recommendedName>
        <fullName evidence="8">Replication restart protein PriA</fullName>
    </recommendedName>
    <alternativeName>
        <fullName evidence="8">ATP-dependent DNA helicase PriA</fullName>
        <ecNumber evidence="8">5.6.2.4</ecNumber>
    </alternativeName>
    <alternativeName>
        <fullName evidence="8">DNA 3'-5' helicase PriA</fullName>
    </alternativeName>
</protein>
<dbReference type="Pfam" id="PF18319">
    <property type="entry name" value="Zn_ribbon_PriA"/>
    <property type="match status" value="1"/>
</dbReference>
<feature type="binding site" evidence="8">
    <location>
        <position position="544"/>
    </location>
    <ligand>
        <name>Zn(2+)</name>
        <dbReference type="ChEBI" id="CHEBI:29105"/>
        <label>2</label>
    </ligand>
</feature>
<sequence length="809" mass="92322">MIGKVIVDVPTNQTDRLFDYIIPEVYQETVVPGIRVVVPFGPRKVQGFVVALSETSEYELHKLKPIEELVDVTPPLTGELLTLAEWLKEKSLSFYIAVLKVMLPAAMRAKYKKELWINGEEQLPQLPHTIASIFTDTKTPVDWDDLQKNGNEIQRKEIAKAVKEKILLVKPVVGTQETKKKRVIVEPVLSKEELEIRKLELSKGAKKQQELIHFFIENRDPIPVTEIIEKLKTSRSTIQTLVQKGILQQGEIEVRRDPYEGRVFTPSESLPLTDEQGVVLQTILKSLQSGKHETFLLRGVTGSGKTEVYLQAIEKALSLGKEAIVLVPEISLTPQMVTRFKERFGSEVAVLHSALSKGEKYDEWRRIREKEVKVAVGARSAIFAPFENLGMIIIDEEHETSYKQEESPRYHARDVAIERGKYYQCPVILGSATPSLESFARAKKGVYHLVTMEKRVNDVKMPEVTITDMREELRDGNRSMFSNVLLDAMKLRLERNEQIVLFLNRRGYSTFIMCRDCGYVAECPHCDISLTYHRANQSLQCHYCGHMETIPTRCPGCEGDSIRFFGSGTQKVEEELVKVLPDVRVIRMDVDTTRKKGSHEKLLDKFGRGEGDVLLGTQMIAKGLDFPNITLVGVLAADSMLHLPDFRSAERTFQLLTQVSGRAGRHEKTGEVIVQTYTPEHYSIQDVQQHDFVSFFQKEMMIRKQRGYPPYYFLALIHVSDVELTNVVDVTEKIAKFLRTRLSETTMIFGPVASSIPRIKDRYRYQCMIKYKVEPKLTETLEEIIKTYQGEMARSGLSIVIDTNPYMML</sequence>
<comment type="catalytic activity">
    <reaction evidence="8">
        <text>Couples ATP hydrolysis with the unwinding of duplex DNA by translocating in the 3'-5' direction.</text>
        <dbReference type="EC" id="5.6.2.4"/>
    </reaction>
</comment>
<feature type="binding site" evidence="8">
    <location>
        <position position="554"/>
    </location>
    <ligand>
        <name>Zn(2+)</name>
        <dbReference type="ChEBI" id="CHEBI:29105"/>
        <label>1</label>
    </ligand>
</feature>
<evidence type="ECO:0000313" key="12">
    <source>
        <dbReference type="Proteomes" id="UP000784880"/>
    </source>
</evidence>
<feature type="domain" description="Helicase C-terminal" evidence="10">
    <location>
        <begin position="549"/>
        <end position="706"/>
    </location>
</feature>
<keyword evidence="1 8" id="KW-0639">Primosome</keyword>
<proteinExistence type="inferred from homology"/>
<keyword evidence="7 8" id="KW-0238">DNA-binding</keyword>
<keyword evidence="8" id="KW-0413">Isomerase</keyword>
<organism evidence="11 12">
    <name type="scientific">Evansella tamaricis</name>
    <dbReference type="NCBI Taxonomy" id="2069301"/>
    <lineage>
        <taxon>Bacteria</taxon>
        <taxon>Bacillati</taxon>
        <taxon>Bacillota</taxon>
        <taxon>Bacilli</taxon>
        <taxon>Bacillales</taxon>
        <taxon>Bacillaceae</taxon>
        <taxon>Evansella</taxon>
    </lineage>
</organism>
<dbReference type="SMART" id="SM00490">
    <property type="entry name" value="HELICc"/>
    <property type="match status" value="1"/>
</dbReference>
<feature type="binding site" evidence="8">
    <location>
        <position position="514"/>
    </location>
    <ligand>
        <name>Zn(2+)</name>
        <dbReference type="ChEBI" id="CHEBI:29105"/>
        <label>1</label>
    </ligand>
</feature>
<dbReference type="RefSeq" id="WP_217066642.1">
    <property type="nucleotide sequence ID" value="NZ_JAHQCS010000100.1"/>
</dbReference>
<reference evidence="11 12" key="1">
    <citation type="submission" date="2021-06" db="EMBL/GenBank/DDBJ databases">
        <title>Bacillus sp. RD4P76, an endophyte from a halophyte.</title>
        <authorList>
            <person name="Sun J.-Q."/>
        </authorList>
    </citation>
    <scope>NUCLEOTIDE SEQUENCE [LARGE SCALE GENOMIC DNA]</scope>
    <source>
        <strain evidence="11 12">CGMCC 1.15917</strain>
    </source>
</reference>
<accession>A0ABS6JHX4</accession>
<evidence type="ECO:0000256" key="5">
    <source>
        <dbReference type="ARBA" id="ARBA00022833"/>
    </source>
</evidence>
<feature type="binding site" evidence="8">
    <location>
        <position position="526"/>
    </location>
    <ligand>
        <name>Zn(2+)</name>
        <dbReference type="ChEBI" id="CHEBI:29105"/>
        <label>2</label>
    </ligand>
</feature>
<evidence type="ECO:0000256" key="6">
    <source>
        <dbReference type="ARBA" id="ARBA00022840"/>
    </source>
</evidence>
<evidence type="ECO:0000256" key="2">
    <source>
        <dbReference type="ARBA" id="ARBA00022705"/>
    </source>
</evidence>
<keyword evidence="5 8" id="KW-0862">Zinc</keyword>
<keyword evidence="8" id="KW-0347">Helicase</keyword>
<feature type="binding site" evidence="8">
    <location>
        <position position="541"/>
    </location>
    <ligand>
        <name>Zn(2+)</name>
        <dbReference type="ChEBI" id="CHEBI:29105"/>
        <label>2</label>
    </ligand>
</feature>
<comment type="subunit">
    <text evidence="8">Component of the replication restart primosome.</text>
</comment>
<keyword evidence="3 8" id="KW-0479">Metal-binding</keyword>
<dbReference type="NCBIfam" id="TIGR00595">
    <property type="entry name" value="priA"/>
    <property type="match status" value="1"/>
</dbReference>
<dbReference type="Pfam" id="PF17764">
    <property type="entry name" value="PriA_3primeBD"/>
    <property type="match status" value="1"/>
</dbReference>
<evidence type="ECO:0000313" key="11">
    <source>
        <dbReference type="EMBL" id="MBU9712462.1"/>
    </source>
</evidence>
<dbReference type="Pfam" id="PF00270">
    <property type="entry name" value="DEAD"/>
    <property type="match status" value="1"/>
</dbReference>
<feature type="binding site" evidence="8">
    <location>
        <position position="523"/>
    </location>
    <ligand>
        <name>Zn(2+)</name>
        <dbReference type="ChEBI" id="CHEBI:29105"/>
        <label>2</label>
    </ligand>
</feature>
<dbReference type="GO" id="GO:0016787">
    <property type="term" value="F:hydrolase activity"/>
    <property type="evidence" value="ECO:0007669"/>
    <property type="project" value="UniProtKB-KW"/>
</dbReference>
<gene>
    <name evidence="8 11" type="primary">priA</name>
    <name evidence="11" type="ORF">KS419_11985</name>
</gene>
<dbReference type="NCBIfam" id="NF004066">
    <property type="entry name" value="PRK05580.1-3"/>
    <property type="match status" value="1"/>
</dbReference>
<evidence type="ECO:0000256" key="7">
    <source>
        <dbReference type="ARBA" id="ARBA00023125"/>
    </source>
</evidence>
<dbReference type="InterPro" id="IPR041222">
    <property type="entry name" value="PriA_3primeBD"/>
</dbReference>
<dbReference type="CDD" id="cd17929">
    <property type="entry name" value="DEXHc_priA"/>
    <property type="match status" value="1"/>
</dbReference>
<evidence type="ECO:0000259" key="10">
    <source>
        <dbReference type="PROSITE" id="PS51194"/>
    </source>
</evidence>
<dbReference type="InterPro" id="IPR041236">
    <property type="entry name" value="PriA_C"/>
</dbReference>
<dbReference type="InterPro" id="IPR001650">
    <property type="entry name" value="Helicase_C-like"/>
</dbReference>
<evidence type="ECO:0000259" key="9">
    <source>
        <dbReference type="PROSITE" id="PS51192"/>
    </source>
</evidence>
<evidence type="ECO:0000256" key="4">
    <source>
        <dbReference type="ARBA" id="ARBA00022741"/>
    </source>
</evidence>
<dbReference type="Pfam" id="PF00271">
    <property type="entry name" value="Helicase_C"/>
    <property type="match status" value="1"/>
</dbReference>
<dbReference type="Pfam" id="PF18074">
    <property type="entry name" value="PriA_C"/>
    <property type="match status" value="1"/>
</dbReference>
<feature type="binding site" evidence="8">
    <location>
        <position position="557"/>
    </location>
    <ligand>
        <name>Zn(2+)</name>
        <dbReference type="ChEBI" id="CHEBI:29105"/>
        <label>1</label>
    </ligand>
</feature>
<dbReference type="SMART" id="SM00487">
    <property type="entry name" value="DEXDc"/>
    <property type="match status" value="1"/>
</dbReference>
<comment type="function">
    <text evidence="8">Initiates the restart of stalled replication forks, which reloads the replicative helicase on sites other than the origin of replication. Recognizes and binds to abandoned replication forks and remodels them to uncover a helicase loading site. Promotes assembly of the primosome at these replication forks.</text>
</comment>
<dbReference type="EC" id="5.6.2.4" evidence="8"/>
<comment type="caution">
    <text evidence="11">The sequence shown here is derived from an EMBL/GenBank/DDBJ whole genome shotgun (WGS) entry which is preliminary data.</text>
</comment>
<name>A0ABS6JHX4_9BACI</name>
<evidence type="ECO:0000256" key="3">
    <source>
        <dbReference type="ARBA" id="ARBA00022723"/>
    </source>
</evidence>
<feature type="binding site" evidence="8">
    <location>
        <position position="517"/>
    </location>
    <ligand>
        <name>Zn(2+)</name>
        <dbReference type="ChEBI" id="CHEBI:29105"/>
        <label>1</label>
    </ligand>
</feature>
<dbReference type="PANTHER" id="PTHR30580:SF0">
    <property type="entry name" value="PRIMOSOMAL PROTEIN N"/>
    <property type="match status" value="1"/>
</dbReference>
<dbReference type="HAMAP" id="MF_00983">
    <property type="entry name" value="PriA"/>
    <property type="match status" value="1"/>
</dbReference>
<dbReference type="InterPro" id="IPR011545">
    <property type="entry name" value="DEAD/DEAH_box_helicase_dom"/>
</dbReference>
<dbReference type="PANTHER" id="PTHR30580">
    <property type="entry name" value="PRIMOSOMAL PROTEIN N"/>
    <property type="match status" value="1"/>
</dbReference>
<comment type="similarity">
    <text evidence="8">Belongs to the helicase family. PriA subfamily.</text>
</comment>
<dbReference type="InterPro" id="IPR005259">
    <property type="entry name" value="PriA"/>
</dbReference>
<dbReference type="PROSITE" id="PS51192">
    <property type="entry name" value="HELICASE_ATP_BIND_1"/>
    <property type="match status" value="1"/>
</dbReference>
<evidence type="ECO:0000256" key="1">
    <source>
        <dbReference type="ARBA" id="ARBA00022515"/>
    </source>
</evidence>
<keyword evidence="8 11" id="KW-0378">Hydrolase</keyword>
<dbReference type="EMBL" id="JAHQCS010000100">
    <property type="protein sequence ID" value="MBU9712462.1"/>
    <property type="molecule type" value="Genomic_DNA"/>
</dbReference>
<evidence type="ECO:0000256" key="8">
    <source>
        <dbReference type="HAMAP-Rule" id="MF_00983"/>
    </source>
</evidence>
<keyword evidence="2 8" id="KW-0235">DNA replication</keyword>
<dbReference type="Proteomes" id="UP000784880">
    <property type="component" value="Unassembled WGS sequence"/>
</dbReference>
<comment type="cofactor">
    <cofactor evidence="8">
        <name>Zn(2+)</name>
        <dbReference type="ChEBI" id="CHEBI:29105"/>
    </cofactor>
    <text evidence="8">Binds 2 zinc ions per subunit.</text>
</comment>